<evidence type="ECO:0000256" key="6">
    <source>
        <dbReference type="SAM" id="Phobius"/>
    </source>
</evidence>
<keyword evidence="8" id="KW-1185">Reference proteome</keyword>
<feature type="transmembrane region" description="Helical" evidence="6">
    <location>
        <begin position="137"/>
        <end position="157"/>
    </location>
</feature>
<dbReference type="AlphaFoldDB" id="W9WDH6"/>
<dbReference type="OrthoDB" id="3357846at2759"/>
<name>W9WDH6_9EURO</name>
<evidence type="ECO:0000256" key="5">
    <source>
        <dbReference type="SAM" id="MobiDB-lite"/>
    </source>
</evidence>
<proteinExistence type="predicted"/>
<evidence type="ECO:0008006" key="9">
    <source>
        <dbReference type="Google" id="ProtNLM"/>
    </source>
</evidence>
<dbReference type="PANTHER" id="PTHR23502:SF23">
    <property type="entry name" value="FLUCONAZOLE RESISTANCE PROTEIN 1"/>
    <property type="match status" value="1"/>
</dbReference>
<sequence length="390" mass="43092">MAQLIHDSFFGPLVRYLSNGKLLPHEETRNPALLRPFIADPYNNPSERSLPEAPASDASTSNHSDGELAEKGKDPLIVDWYGPDDPVNPLNWSNFTKCAITFELCFLTLAVYIGSSVYTAGVVSVKKDFNIAQVPATLPLTVFVLGFGLGPMTLAPLSEAPAVGRMPTYVWSLLAYVLLQIPVALSVNLSMLMVFRFVTGVLGSPPLATGGASIAEIFTPRKRSLAIAIWGVAANVTVKRVAYLTIIRPWILTFTEPLVFLLRTWTALIFGLLFIWFTSFPFVFQGLYRFNAGETGLSFRDLLVGALLCVPPFVLYDRGVQRKMFDVGGQISKPEQRLVPAMATAAYHNLGIPWASSLLGFLGLAYVPIPFLFYFYGERFRNESKRARHT</sequence>
<accession>W9WDH6</accession>
<dbReference type="SUPFAM" id="SSF103473">
    <property type="entry name" value="MFS general substrate transporter"/>
    <property type="match status" value="1"/>
</dbReference>
<evidence type="ECO:0000256" key="1">
    <source>
        <dbReference type="ARBA" id="ARBA00004141"/>
    </source>
</evidence>
<dbReference type="GO" id="GO:0005886">
    <property type="term" value="C:plasma membrane"/>
    <property type="evidence" value="ECO:0007669"/>
    <property type="project" value="TreeGrafter"/>
</dbReference>
<evidence type="ECO:0000313" key="8">
    <source>
        <dbReference type="Proteomes" id="UP000019473"/>
    </source>
</evidence>
<feature type="transmembrane region" description="Helical" evidence="6">
    <location>
        <begin position="352"/>
        <end position="376"/>
    </location>
</feature>
<dbReference type="Pfam" id="PF07690">
    <property type="entry name" value="MFS_1"/>
    <property type="match status" value="1"/>
</dbReference>
<dbReference type="GeneID" id="19177655"/>
<keyword evidence="4 6" id="KW-0472">Membrane</keyword>
<feature type="transmembrane region" description="Helical" evidence="6">
    <location>
        <begin position="169"/>
        <end position="187"/>
    </location>
</feature>
<feature type="transmembrane region" description="Helical" evidence="6">
    <location>
        <begin position="267"/>
        <end position="287"/>
    </location>
</feature>
<dbReference type="eggNOG" id="KOG0255">
    <property type="taxonomic scope" value="Eukaryota"/>
</dbReference>
<gene>
    <name evidence="7" type="ORF">A1O7_03054</name>
</gene>
<dbReference type="RefSeq" id="XP_007755270.1">
    <property type="nucleotide sequence ID" value="XM_007757080.1"/>
</dbReference>
<protein>
    <recommendedName>
        <fullName evidence="9">Major facilitator superfamily (MFS) profile domain-containing protein</fullName>
    </recommendedName>
</protein>
<dbReference type="VEuPathDB" id="FungiDB:A1O7_03054"/>
<dbReference type="HOGENOM" id="CLU_008455_11_1_1"/>
<organism evidence="7 8">
    <name type="scientific">Cladophialophora yegresii CBS 114405</name>
    <dbReference type="NCBI Taxonomy" id="1182544"/>
    <lineage>
        <taxon>Eukaryota</taxon>
        <taxon>Fungi</taxon>
        <taxon>Dikarya</taxon>
        <taxon>Ascomycota</taxon>
        <taxon>Pezizomycotina</taxon>
        <taxon>Eurotiomycetes</taxon>
        <taxon>Chaetothyriomycetidae</taxon>
        <taxon>Chaetothyriales</taxon>
        <taxon>Herpotrichiellaceae</taxon>
        <taxon>Cladophialophora</taxon>
    </lineage>
</organism>
<dbReference type="GO" id="GO:0015244">
    <property type="term" value="F:fluconazole transmembrane transporter activity"/>
    <property type="evidence" value="ECO:0007669"/>
    <property type="project" value="TreeGrafter"/>
</dbReference>
<dbReference type="EMBL" id="AMGW01000002">
    <property type="protein sequence ID" value="EXJ62616.1"/>
    <property type="molecule type" value="Genomic_DNA"/>
</dbReference>
<dbReference type="STRING" id="1182544.W9WDH6"/>
<dbReference type="PANTHER" id="PTHR23502">
    <property type="entry name" value="MAJOR FACILITATOR SUPERFAMILY"/>
    <property type="match status" value="1"/>
</dbReference>
<dbReference type="Gene3D" id="1.20.1720.10">
    <property type="entry name" value="Multidrug resistance protein D"/>
    <property type="match status" value="1"/>
</dbReference>
<evidence type="ECO:0000256" key="4">
    <source>
        <dbReference type="ARBA" id="ARBA00023136"/>
    </source>
</evidence>
<dbReference type="InterPro" id="IPR011701">
    <property type="entry name" value="MFS"/>
</dbReference>
<comment type="caution">
    <text evidence="7">The sequence shown here is derived from an EMBL/GenBank/DDBJ whole genome shotgun (WGS) entry which is preliminary data.</text>
</comment>
<feature type="transmembrane region" description="Helical" evidence="6">
    <location>
        <begin position="104"/>
        <end position="125"/>
    </location>
</feature>
<dbReference type="InterPro" id="IPR036259">
    <property type="entry name" value="MFS_trans_sf"/>
</dbReference>
<feature type="transmembrane region" description="Helical" evidence="6">
    <location>
        <begin position="299"/>
        <end position="316"/>
    </location>
</feature>
<keyword evidence="3 6" id="KW-1133">Transmembrane helix</keyword>
<keyword evidence="2 6" id="KW-0812">Transmembrane</keyword>
<dbReference type="Proteomes" id="UP000019473">
    <property type="component" value="Unassembled WGS sequence"/>
</dbReference>
<comment type="subcellular location">
    <subcellularLocation>
        <location evidence="1">Membrane</location>
        <topology evidence="1">Multi-pass membrane protein</topology>
    </subcellularLocation>
</comment>
<reference evidence="7 8" key="1">
    <citation type="submission" date="2013-03" db="EMBL/GenBank/DDBJ databases">
        <title>The Genome Sequence of Cladophialophora yegresii CBS 114405.</title>
        <authorList>
            <consortium name="The Broad Institute Genomics Platform"/>
            <person name="Cuomo C."/>
            <person name="de Hoog S."/>
            <person name="Gorbushina A."/>
            <person name="Walker B."/>
            <person name="Young S.K."/>
            <person name="Zeng Q."/>
            <person name="Gargeya S."/>
            <person name="Fitzgerald M."/>
            <person name="Haas B."/>
            <person name="Abouelleil A."/>
            <person name="Allen A.W."/>
            <person name="Alvarado L."/>
            <person name="Arachchi H.M."/>
            <person name="Berlin A.M."/>
            <person name="Chapman S.B."/>
            <person name="Gainer-Dewar J."/>
            <person name="Goldberg J."/>
            <person name="Griggs A."/>
            <person name="Gujja S."/>
            <person name="Hansen M."/>
            <person name="Howarth C."/>
            <person name="Imamovic A."/>
            <person name="Ireland A."/>
            <person name="Larimer J."/>
            <person name="McCowan C."/>
            <person name="Murphy C."/>
            <person name="Pearson M."/>
            <person name="Poon T.W."/>
            <person name="Priest M."/>
            <person name="Roberts A."/>
            <person name="Saif S."/>
            <person name="Shea T."/>
            <person name="Sisk P."/>
            <person name="Sykes S."/>
            <person name="Wortman J."/>
            <person name="Nusbaum C."/>
            <person name="Birren B."/>
        </authorList>
    </citation>
    <scope>NUCLEOTIDE SEQUENCE [LARGE SCALE GENOMIC DNA]</scope>
    <source>
        <strain evidence="7 8">CBS 114405</strain>
    </source>
</reference>
<feature type="transmembrane region" description="Helical" evidence="6">
    <location>
        <begin position="227"/>
        <end position="247"/>
    </location>
</feature>
<evidence type="ECO:0000256" key="2">
    <source>
        <dbReference type="ARBA" id="ARBA00022692"/>
    </source>
</evidence>
<feature type="region of interest" description="Disordered" evidence="5">
    <location>
        <begin position="45"/>
        <end position="69"/>
    </location>
</feature>
<evidence type="ECO:0000313" key="7">
    <source>
        <dbReference type="EMBL" id="EXJ62616.1"/>
    </source>
</evidence>
<dbReference type="GO" id="GO:1990961">
    <property type="term" value="P:xenobiotic detoxification by transmembrane export across the plasma membrane"/>
    <property type="evidence" value="ECO:0007669"/>
    <property type="project" value="TreeGrafter"/>
</dbReference>
<evidence type="ECO:0000256" key="3">
    <source>
        <dbReference type="ARBA" id="ARBA00022989"/>
    </source>
</evidence>